<name>A0ACB9W4P9_CHAAC</name>
<evidence type="ECO:0000313" key="2">
    <source>
        <dbReference type="Proteomes" id="UP001057452"/>
    </source>
</evidence>
<evidence type="ECO:0000313" key="1">
    <source>
        <dbReference type="EMBL" id="KAI4807983.1"/>
    </source>
</evidence>
<dbReference type="Proteomes" id="UP001057452">
    <property type="component" value="Chromosome 19"/>
</dbReference>
<keyword evidence="2" id="KW-1185">Reference proteome</keyword>
<sequence length="544" mass="57411">MAREFNLLRLLLVVACLAVPTTITAESTTNTTAVTNTTTTAVPTTITAESTTNTTAVPTTITAEPTTNTPAVTNTTTTAVTITTTAVPTTNTPAVTNTTTTAVTITTTAVPTTNTTAVTTTTTTAAAVTTTTTTAGPTTTMLPNPCNENSCGAGATCEPRANQTFACLCLTGDFYNDISKTCDSAKVFPGKLVLLQIDYKEVMDDKKSPEFLHASIRITDELTRVFQSEYGYSGSIVLKLSQIPKVGNPGYSEVTSTFWSRASTGVSADVQIIFEANADIVTDEVTAELVKQKDCGGCLLNNSTFVGRELCVESDTPCGQNTACTSGNGTFTCICLPGYITTIYSERICIACPSGQTSVGSSNTCVFCSFGYSGFKCGDSWKLSLVIVGSVLGALLLITLIVLIVVAVRSTKKKSCKKADTGNSYVSQLPVKAPLGAHSHVAPANGLGNGQSAFGNAGVPRIPRATTTSSLDSRTNLEMTQSNSRQNLIPAGRNSRFYEDNEDQYAQSRQSSLYARPQNTPYSQSRPQNNPYAQSQGHSSPYMH</sequence>
<proteinExistence type="predicted"/>
<dbReference type="EMBL" id="CM043803">
    <property type="protein sequence ID" value="KAI4807983.1"/>
    <property type="molecule type" value="Genomic_DNA"/>
</dbReference>
<gene>
    <name evidence="1" type="ORF">KUCAC02_027749</name>
</gene>
<protein>
    <submittedName>
        <fullName evidence="1">Uncharacterized protein</fullName>
    </submittedName>
</protein>
<reference evidence="1" key="1">
    <citation type="submission" date="2022-05" db="EMBL/GenBank/DDBJ databases">
        <title>Chromosome-level genome of Chaenocephalus aceratus.</title>
        <authorList>
            <person name="Park H."/>
        </authorList>
    </citation>
    <scope>NUCLEOTIDE SEQUENCE</scope>
    <source>
        <strain evidence="1">KU_202001</strain>
    </source>
</reference>
<accession>A0ACB9W4P9</accession>
<comment type="caution">
    <text evidence="1">The sequence shown here is derived from an EMBL/GenBank/DDBJ whole genome shotgun (WGS) entry which is preliminary data.</text>
</comment>
<organism evidence="1 2">
    <name type="scientific">Chaenocephalus aceratus</name>
    <name type="common">Blackfin icefish</name>
    <name type="synonym">Chaenichthys aceratus</name>
    <dbReference type="NCBI Taxonomy" id="36190"/>
    <lineage>
        <taxon>Eukaryota</taxon>
        <taxon>Metazoa</taxon>
        <taxon>Chordata</taxon>
        <taxon>Craniata</taxon>
        <taxon>Vertebrata</taxon>
        <taxon>Euteleostomi</taxon>
        <taxon>Actinopterygii</taxon>
        <taxon>Neopterygii</taxon>
        <taxon>Teleostei</taxon>
        <taxon>Neoteleostei</taxon>
        <taxon>Acanthomorphata</taxon>
        <taxon>Eupercaria</taxon>
        <taxon>Perciformes</taxon>
        <taxon>Notothenioidei</taxon>
        <taxon>Channichthyidae</taxon>
        <taxon>Chaenocephalus</taxon>
    </lineage>
</organism>